<dbReference type="InterPro" id="IPR006311">
    <property type="entry name" value="TAT_signal"/>
</dbReference>
<proteinExistence type="predicted"/>
<dbReference type="CDD" id="cd13671">
    <property type="entry name" value="PBP2_TRAP_SBP_like_3"/>
    <property type="match status" value="1"/>
</dbReference>
<dbReference type="PANTHER" id="PTHR33376:SF2">
    <property type="entry name" value="DICARBOXYLATE-BINDING PERIPLASMIC PROTEIN"/>
    <property type="match status" value="1"/>
</dbReference>
<gene>
    <name evidence="2" type="ORF">C7435_2479</name>
</gene>
<dbReference type="GO" id="GO:0055085">
    <property type="term" value="P:transmembrane transport"/>
    <property type="evidence" value="ECO:0007669"/>
    <property type="project" value="InterPro"/>
</dbReference>
<dbReference type="GO" id="GO:0030246">
    <property type="term" value="F:carbohydrate binding"/>
    <property type="evidence" value="ECO:0007669"/>
    <property type="project" value="TreeGrafter"/>
</dbReference>
<dbReference type="GO" id="GO:0030288">
    <property type="term" value="C:outer membrane-bounded periplasmic space"/>
    <property type="evidence" value="ECO:0007669"/>
    <property type="project" value="InterPro"/>
</dbReference>
<dbReference type="OrthoDB" id="8673861at2"/>
<dbReference type="Pfam" id="PF03480">
    <property type="entry name" value="DctP"/>
    <property type="match status" value="1"/>
</dbReference>
<name>A0A495D385_9PROT</name>
<dbReference type="PROSITE" id="PS51257">
    <property type="entry name" value="PROKAR_LIPOPROTEIN"/>
    <property type="match status" value="1"/>
</dbReference>
<dbReference type="SUPFAM" id="SSF53850">
    <property type="entry name" value="Periplasmic binding protein-like II"/>
    <property type="match status" value="1"/>
</dbReference>
<protein>
    <submittedName>
        <fullName evidence="2">Tripartite ATP-independent transporter DctP family solute receptor</fullName>
    </submittedName>
</protein>
<dbReference type="PROSITE" id="PS51318">
    <property type="entry name" value="TAT"/>
    <property type="match status" value="1"/>
</dbReference>
<evidence type="ECO:0000256" key="1">
    <source>
        <dbReference type="ARBA" id="ARBA00022729"/>
    </source>
</evidence>
<dbReference type="InterPro" id="IPR018389">
    <property type="entry name" value="DctP_fam"/>
</dbReference>
<dbReference type="NCBIfam" id="NF037995">
    <property type="entry name" value="TRAP_S1"/>
    <property type="match status" value="1"/>
</dbReference>
<dbReference type="Proteomes" id="UP000273675">
    <property type="component" value="Unassembled WGS sequence"/>
</dbReference>
<dbReference type="Gene3D" id="3.40.190.170">
    <property type="entry name" value="Bacterial extracellular solute-binding protein, family 7"/>
    <property type="match status" value="1"/>
</dbReference>
<dbReference type="EMBL" id="RBIM01000005">
    <property type="protein sequence ID" value="RKQ96227.1"/>
    <property type="molecule type" value="Genomic_DNA"/>
</dbReference>
<dbReference type="RefSeq" id="WP_121211837.1">
    <property type="nucleotide sequence ID" value="NZ_RBIM01000005.1"/>
</dbReference>
<accession>A0A495D385</accession>
<keyword evidence="2" id="KW-0675">Receptor</keyword>
<organism evidence="2 3">
    <name type="scientific">Maricaulis maris</name>
    <dbReference type="NCBI Taxonomy" id="74318"/>
    <lineage>
        <taxon>Bacteria</taxon>
        <taxon>Pseudomonadati</taxon>
        <taxon>Pseudomonadota</taxon>
        <taxon>Alphaproteobacteria</taxon>
        <taxon>Maricaulales</taxon>
        <taxon>Maricaulaceae</taxon>
        <taxon>Maricaulis</taxon>
    </lineage>
</organism>
<reference evidence="2 3" key="1">
    <citation type="submission" date="2018-10" db="EMBL/GenBank/DDBJ databases">
        <title>Genomic Encyclopedia of Type Strains, Phase IV (KMG-IV): sequencing the most valuable type-strain genomes for metagenomic binning, comparative biology and taxonomic classification.</title>
        <authorList>
            <person name="Goeker M."/>
        </authorList>
    </citation>
    <scope>NUCLEOTIDE SEQUENCE [LARGE SCALE GENOMIC DNA]</scope>
    <source>
        <strain evidence="2 3">DSM 4734</strain>
    </source>
</reference>
<dbReference type="PANTHER" id="PTHR33376">
    <property type="match status" value="1"/>
</dbReference>
<evidence type="ECO:0000313" key="2">
    <source>
        <dbReference type="EMBL" id="RKQ96227.1"/>
    </source>
</evidence>
<dbReference type="InterPro" id="IPR038404">
    <property type="entry name" value="TRAP_DctP_sf"/>
</dbReference>
<dbReference type="AlphaFoldDB" id="A0A495D385"/>
<keyword evidence="1" id="KW-0732">Signal</keyword>
<dbReference type="NCBIfam" id="TIGR00787">
    <property type="entry name" value="dctP"/>
    <property type="match status" value="1"/>
</dbReference>
<sequence length="327" mass="36044">MINRRHLIATGAAAAVAGCGQADRPLYSADAHVADYPTVQGVEAMARMVEERTGGRQRVKIFAGAQLGSERDTLELTVFGALDLNRVNLAPLNSIANETIVPSLPFLFNSIDHMRASLDGAPGQAILDALRPHGLVGLCFYDSGARSFYNTRHPINTPDDLRGMKIRVQNSDLYVAMVEALGANPTPMSFGEVYQGLVQGVIDGAENNWPSYETTRHFEAARYYSLSRHVMAPEILVMSKHRWDRLSGEDQAIFQQAARDSVPVMRQIWDARVSDARERVLAGGVEANEIGDITAFSDRMESVWDRFVVTDVQRRLVEDVRNLGGDA</sequence>
<evidence type="ECO:0000313" key="3">
    <source>
        <dbReference type="Proteomes" id="UP000273675"/>
    </source>
</evidence>
<dbReference type="PIRSF" id="PIRSF006470">
    <property type="entry name" value="DctB"/>
    <property type="match status" value="1"/>
</dbReference>
<dbReference type="InterPro" id="IPR004682">
    <property type="entry name" value="TRAP_DctP"/>
</dbReference>
<comment type="caution">
    <text evidence="2">The sequence shown here is derived from an EMBL/GenBank/DDBJ whole genome shotgun (WGS) entry which is preliminary data.</text>
</comment>